<comment type="function">
    <text evidence="5">Acts both as a biotin--[acetyl-CoA-carboxylase] ligase and a repressor.</text>
</comment>
<dbReference type="InterPro" id="IPR036390">
    <property type="entry name" value="WH_DNA-bd_sf"/>
</dbReference>
<evidence type="ECO:0000256" key="1">
    <source>
        <dbReference type="ARBA" id="ARBA00022598"/>
    </source>
</evidence>
<dbReference type="InterPro" id="IPR036388">
    <property type="entry name" value="WH-like_DNA-bd_sf"/>
</dbReference>
<dbReference type="HAMAP" id="MF_00978">
    <property type="entry name" value="Bifunct_BirA"/>
    <property type="match status" value="1"/>
</dbReference>
<comment type="caution">
    <text evidence="5">Lacks conserved residue(s) required for the propagation of feature annotation.</text>
</comment>
<keyword evidence="3 5" id="KW-0067">ATP-binding</keyword>
<evidence type="ECO:0000256" key="3">
    <source>
        <dbReference type="ARBA" id="ARBA00022840"/>
    </source>
</evidence>
<feature type="binding site" evidence="5">
    <location>
        <position position="189"/>
    </location>
    <ligand>
        <name>biotin</name>
        <dbReference type="ChEBI" id="CHEBI:57586"/>
    </ligand>
</feature>
<dbReference type="Pfam" id="PF02237">
    <property type="entry name" value="BPL_C"/>
    <property type="match status" value="1"/>
</dbReference>
<dbReference type="RefSeq" id="WP_138787910.1">
    <property type="nucleotide sequence ID" value="NZ_JBHTGQ010000023.1"/>
</dbReference>
<feature type="DNA-binding region" description="H-T-H motif" evidence="5">
    <location>
        <begin position="23"/>
        <end position="42"/>
    </location>
</feature>
<dbReference type="Gene3D" id="2.30.30.100">
    <property type="match status" value="1"/>
</dbReference>
<dbReference type="NCBIfam" id="TIGR00121">
    <property type="entry name" value="birA_ligase"/>
    <property type="match status" value="1"/>
</dbReference>
<sequence length="338" mass="37462">MKLVQTDELEAWFRARPGQWLSGAELSRQWGVSRSAVWKHIRALELRGYRFESAPRRGYRLVQLPDRIRLDEVLPRLATHTIGRSWKLLETVESTQTVAQQWVQDGAKEGSIVLAEQQTSGRGRMGRQWHSPIGKGIYMSMILTPRVPMTLLPQITLLTAVALCRTMRKQTGVDAGIKWPNDILAGGRKVSGILLESSAEDERIRHVIAGVGISVNLEASDYPEELRAIATSLRIESGKTVDRAEFLAAFLNEFETLYDAYHRDGFGPIRSLWEALSVTLNRPVAVNGPQGTIEGVAEGLDDLGALLVRKPDGTLERVMSGEIPIVPGPRPGRVSDDA</sequence>
<reference evidence="8" key="1">
    <citation type="journal article" date="2019" name="Int. J. Syst. Evol. Microbiol.">
        <title>The Global Catalogue of Microorganisms (GCM) 10K type strain sequencing project: providing services to taxonomists for standard genome sequencing and annotation.</title>
        <authorList>
            <consortium name="The Broad Institute Genomics Platform"/>
            <consortium name="The Broad Institute Genome Sequencing Center for Infectious Disease"/>
            <person name="Wu L."/>
            <person name="Ma J."/>
        </authorList>
    </citation>
    <scope>NUCLEOTIDE SEQUENCE [LARGE SCALE GENOMIC DNA]</scope>
    <source>
        <strain evidence="8">JCM 18657</strain>
    </source>
</reference>
<dbReference type="PANTHER" id="PTHR12835">
    <property type="entry name" value="BIOTIN PROTEIN LIGASE"/>
    <property type="match status" value="1"/>
</dbReference>
<comment type="catalytic activity">
    <reaction evidence="5">
        <text>biotin + L-lysyl-[protein] + ATP = N(6)-biotinyl-L-lysyl-[protein] + AMP + diphosphate + H(+)</text>
        <dbReference type="Rhea" id="RHEA:11756"/>
        <dbReference type="Rhea" id="RHEA-COMP:9752"/>
        <dbReference type="Rhea" id="RHEA-COMP:10505"/>
        <dbReference type="ChEBI" id="CHEBI:15378"/>
        <dbReference type="ChEBI" id="CHEBI:29969"/>
        <dbReference type="ChEBI" id="CHEBI:30616"/>
        <dbReference type="ChEBI" id="CHEBI:33019"/>
        <dbReference type="ChEBI" id="CHEBI:57586"/>
        <dbReference type="ChEBI" id="CHEBI:83144"/>
        <dbReference type="ChEBI" id="CHEBI:456215"/>
        <dbReference type="EC" id="6.3.4.15"/>
    </reaction>
</comment>
<organism evidence="7 8">
    <name type="scientific">Paenibacillus thermoaerophilus</name>
    <dbReference type="NCBI Taxonomy" id="1215385"/>
    <lineage>
        <taxon>Bacteria</taxon>
        <taxon>Bacillati</taxon>
        <taxon>Bacillota</taxon>
        <taxon>Bacilli</taxon>
        <taxon>Bacillales</taxon>
        <taxon>Paenibacillaceae</taxon>
        <taxon>Paenibacillus</taxon>
    </lineage>
</organism>
<keyword evidence="5" id="KW-0238">DNA-binding</keyword>
<name>A0ABW2V5B5_9BACL</name>
<evidence type="ECO:0000313" key="7">
    <source>
        <dbReference type="EMBL" id="MFC7750491.1"/>
    </source>
</evidence>
<keyword evidence="5" id="KW-0678">Repressor</keyword>
<dbReference type="PROSITE" id="PS51733">
    <property type="entry name" value="BPL_LPL_CATALYTIC"/>
    <property type="match status" value="1"/>
</dbReference>
<dbReference type="InterPro" id="IPR013196">
    <property type="entry name" value="HTH_11"/>
</dbReference>
<keyword evidence="4 5" id="KW-0092">Biotin</keyword>
<keyword evidence="8" id="KW-1185">Reference proteome</keyword>
<dbReference type="SUPFAM" id="SSF46785">
    <property type="entry name" value="Winged helix' DNA-binding domain"/>
    <property type="match status" value="1"/>
</dbReference>
<dbReference type="InterPro" id="IPR003142">
    <property type="entry name" value="BPL_C"/>
</dbReference>
<dbReference type="InterPro" id="IPR004408">
    <property type="entry name" value="Biotin_CoA_COase_ligase"/>
</dbReference>
<evidence type="ECO:0000313" key="8">
    <source>
        <dbReference type="Proteomes" id="UP001596528"/>
    </source>
</evidence>
<dbReference type="SUPFAM" id="SSF50037">
    <property type="entry name" value="C-terminal domain of transcriptional repressors"/>
    <property type="match status" value="1"/>
</dbReference>
<dbReference type="Pfam" id="PF08279">
    <property type="entry name" value="HTH_11"/>
    <property type="match status" value="1"/>
</dbReference>
<feature type="binding site" evidence="5">
    <location>
        <begin position="122"/>
        <end position="124"/>
    </location>
    <ligand>
        <name>biotin</name>
        <dbReference type="ChEBI" id="CHEBI:57586"/>
    </ligand>
</feature>
<comment type="caution">
    <text evidence="7">The sequence shown here is derived from an EMBL/GenBank/DDBJ whole genome shotgun (WGS) entry which is preliminary data.</text>
</comment>
<dbReference type="EC" id="6.3.4.15" evidence="5"/>
<dbReference type="Pfam" id="PF03099">
    <property type="entry name" value="BPL_LplA_LipB"/>
    <property type="match status" value="1"/>
</dbReference>
<evidence type="ECO:0000256" key="4">
    <source>
        <dbReference type="ARBA" id="ARBA00023267"/>
    </source>
</evidence>
<dbReference type="GO" id="GO:0004077">
    <property type="term" value="F:biotin--[biotin carboxyl-carrier protein] ligase activity"/>
    <property type="evidence" value="ECO:0007669"/>
    <property type="project" value="UniProtKB-EC"/>
</dbReference>
<dbReference type="InterPro" id="IPR004143">
    <property type="entry name" value="BPL_LPL_catalytic"/>
</dbReference>
<dbReference type="Proteomes" id="UP001596528">
    <property type="component" value="Unassembled WGS sequence"/>
</dbReference>
<feature type="binding site" evidence="5">
    <location>
        <position position="118"/>
    </location>
    <ligand>
        <name>biotin</name>
        <dbReference type="ChEBI" id="CHEBI:57586"/>
    </ligand>
</feature>
<keyword evidence="5" id="KW-0805">Transcription regulation</keyword>
<dbReference type="InterPro" id="IPR045864">
    <property type="entry name" value="aa-tRNA-synth_II/BPL/LPL"/>
</dbReference>
<keyword evidence="1 5" id="KW-0436">Ligase</keyword>
<dbReference type="EMBL" id="JBHTGQ010000023">
    <property type="protein sequence ID" value="MFC7750491.1"/>
    <property type="molecule type" value="Genomic_DNA"/>
</dbReference>
<comment type="similarity">
    <text evidence="5">Belongs to the biotin--protein ligase family.</text>
</comment>
<feature type="domain" description="BPL/LPL catalytic" evidence="6">
    <location>
        <begin position="83"/>
        <end position="262"/>
    </location>
</feature>
<keyword evidence="2 5" id="KW-0547">Nucleotide-binding</keyword>
<accession>A0ABW2V5B5</accession>
<dbReference type="PANTHER" id="PTHR12835:SF5">
    <property type="entry name" value="BIOTIN--PROTEIN LIGASE"/>
    <property type="match status" value="1"/>
</dbReference>
<proteinExistence type="inferred from homology"/>
<gene>
    <name evidence="5" type="primary">birA</name>
    <name evidence="7" type="ORF">ACFQWB_11210</name>
</gene>
<dbReference type="Gene3D" id="3.30.930.10">
    <property type="entry name" value="Bira Bifunctional Protein, Domain 2"/>
    <property type="match status" value="1"/>
</dbReference>
<dbReference type="InterPro" id="IPR030855">
    <property type="entry name" value="Bifunct_BirA"/>
</dbReference>
<keyword evidence="5" id="KW-0804">Transcription</keyword>
<evidence type="ECO:0000256" key="2">
    <source>
        <dbReference type="ARBA" id="ARBA00022741"/>
    </source>
</evidence>
<dbReference type="InterPro" id="IPR008988">
    <property type="entry name" value="Transcriptional_repressor_C"/>
</dbReference>
<evidence type="ECO:0000259" key="6">
    <source>
        <dbReference type="PROSITE" id="PS51733"/>
    </source>
</evidence>
<evidence type="ECO:0000256" key="5">
    <source>
        <dbReference type="HAMAP-Rule" id="MF_00978"/>
    </source>
</evidence>
<protein>
    <recommendedName>
        <fullName evidence="5">Bifunctional ligase/repressor BirA</fullName>
    </recommendedName>
    <alternativeName>
        <fullName evidence="5">Biotin--[acetyl-CoA-carboxylase] ligase</fullName>
        <ecNumber evidence="5">6.3.4.15</ecNumber>
    </alternativeName>
    <alternativeName>
        <fullName evidence="5">Biotin--protein ligase</fullName>
    </alternativeName>
    <alternativeName>
        <fullName evidence="5">Biotin-[acetyl-CoA carboxylase] synthetase</fullName>
    </alternativeName>
</protein>
<dbReference type="SUPFAM" id="SSF55681">
    <property type="entry name" value="Class II aaRS and biotin synthetases"/>
    <property type="match status" value="1"/>
</dbReference>
<dbReference type="CDD" id="cd16442">
    <property type="entry name" value="BPL"/>
    <property type="match status" value="1"/>
</dbReference>
<dbReference type="Gene3D" id="1.10.10.10">
    <property type="entry name" value="Winged helix-like DNA-binding domain superfamily/Winged helix DNA-binding domain"/>
    <property type="match status" value="1"/>
</dbReference>